<feature type="transmembrane region" description="Helical" evidence="9">
    <location>
        <begin position="12"/>
        <end position="36"/>
    </location>
</feature>
<dbReference type="GO" id="GO:0015920">
    <property type="term" value="P:lipopolysaccharide transport"/>
    <property type="evidence" value="ECO:0007669"/>
    <property type="project" value="TreeGrafter"/>
</dbReference>
<evidence type="ECO:0000256" key="1">
    <source>
        <dbReference type="ARBA" id="ARBA00004429"/>
    </source>
</evidence>
<proteinExistence type="predicted"/>
<dbReference type="EMBL" id="QJKB01000001">
    <property type="protein sequence ID" value="PXX47533.1"/>
    <property type="molecule type" value="Genomic_DNA"/>
</dbReference>
<evidence type="ECO:0000256" key="8">
    <source>
        <dbReference type="ARBA" id="ARBA00023136"/>
    </source>
</evidence>
<dbReference type="OrthoDB" id="9778062at2"/>
<dbReference type="PANTHER" id="PTHR33529">
    <property type="entry name" value="SLR0882 PROTEIN-RELATED"/>
    <property type="match status" value="1"/>
</dbReference>
<evidence type="ECO:0000256" key="6">
    <source>
        <dbReference type="ARBA" id="ARBA00022692"/>
    </source>
</evidence>
<comment type="subcellular location">
    <subcellularLocation>
        <location evidence="1">Cell inner membrane</location>
        <topology evidence="1">Multi-pass membrane protein</topology>
    </subcellularLocation>
</comment>
<keyword evidence="6 9" id="KW-0812">Transmembrane</keyword>
<dbReference type="PANTHER" id="PTHR33529:SF7">
    <property type="entry name" value="LIPOPOLYSACCHARIDE EXPORT SYSTEM PERMEASE PROTEIN LPTF"/>
    <property type="match status" value="1"/>
</dbReference>
<keyword evidence="4" id="KW-1003">Cell membrane</keyword>
<gene>
    <name evidence="10" type="ORF">DFR42_1011116</name>
</gene>
<evidence type="ECO:0000256" key="4">
    <source>
        <dbReference type="ARBA" id="ARBA00022475"/>
    </source>
</evidence>
<evidence type="ECO:0000256" key="3">
    <source>
        <dbReference type="ARBA" id="ARBA00022448"/>
    </source>
</evidence>
<evidence type="ECO:0000256" key="7">
    <source>
        <dbReference type="ARBA" id="ARBA00022989"/>
    </source>
</evidence>
<evidence type="ECO:0000256" key="5">
    <source>
        <dbReference type="ARBA" id="ARBA00022519"/>
    </source>
</evidence>
<dbReference type="GO" id="GO:0055085">
    <property type="term" value="P:transmembrane transport"/>
    <property type="evidence" value="ECO:0007669"/>
    <property type="project" value="InterPro"/>
</dbReference>
<keyword evidence="5" id="KW-0997">Cell inner membrane</keyword>
<feature type="transmembrane region" description="Helical" evidence="9">
    <location>
        <begin position="332"/>
        <end position="350"/>
    </location>
</feature>
<feature type="transmembrane region" description="Helical" evidence="9">
    <location>
        <begin position="48"/>
        <end position="76"/>
    </location>
</feature>
<dbReference type="RefSeq" id="WP_110253890.1">
    <property type="nucleotide sequence ID" value="NZ_QJKB01000001.1"/>
</dbReference>
<dbReference type="InterPro" id="IPR005495">
    <property type="entry name" value="LptG/LptF_permease"/>
</dbReference>
<keyword evidence="3" id="KW-0813">Transport</keyword>
<dbReference type="NCBIfam" id="TIGR04407">
    <property type="entry name" value="LptF_YjgP"/>
    <property type="match status" value="1"/>
</dbReference>
<keyword evidence="7 9" id="KW-1133">Transmembrane helix</keyword>
<protein>
    <recommendedName>
        <fullName evidence="2">Lipopolysaccharide export system permease protein LptF</fullName>
    </recommendedName>
</protein>
<dbReference type="InterPro" id="IPR030922">
    <property type="entry name" value="LptF"/>
</dbReference>
<dbReference type="GO" id="GO:0043190">
    <property type="term" value="C:ATP-binding cassette (ABC) transporter complex"/>
    <property type="evidence" value="ECO:0007669"/>
    <property type="project" value="InterPro"/>
</dbReference>
<evidence type="ECO:0000313" key="11">
    <source>
        <dbReference type="Proteomes" id="UP000247792"/>
    </source>
</evidence>
<name>A0A318JJJ6_9BURK</name>
<keyword evidence="11" id="KW-1185">Reference proteome</keyword>
<feature type="transmembrane region" description="Helical" evidence="9">
    <location>
        <begin position="300"/>
        <end position="320"/>
    </location>
</feature>
<evidence type="ECO:0000313" key="10">
    <source>
        <dbReference type="EMBL" id="PXX47533.1"/>
    </source>
</evidence>
<dbReference type="Proteomes" id="UP000247792">
    <property type="component" value="Unassembled WGS sequence"/>
</dbReference>
<reference evidence="10 11" key="1">
    <citation type="submission" date="2018-05" db="EMBL/GenBank/DDBJ databases">
        <title>Genomic Encyclopedia of Type Strains, Phase IV (KMG-IV): sequencing the most valuable type-strain genomes for metagenomic binning, comparative biology and taxonomic classification.</title>
        <authorList>
            <person name="Goeker M."/>
        </authorList>
    </citation>
    <scope>NUCLEOTIDE SEQUENCE [LARGE SCALE GENOMIC DNA]</scope>
    <source>
        <strain evidence="10 11">DSM 19792</strain>
    </source>
</reference>
<dbReference type="AlphaFoldDB" id="A0A318JJJ6"/>
<keyword evidence="8 9" id="KW-0472">Membrane</keyword>
<accession>A0A318JJJ6</accession>
<comment type="caution">
    <text evidence="10">The sequence shown here is derived from an EMBL/GenBank/DDBJ whole genome shotgun (WGS) entry which is preliminary data.</text>
</comment>
<evidence type="ECO:0000256" key="9">
    <source>
        <dbReference type="SAM" id="Phobius"/>
    </source>
</evidence>
<feature type="transmembrane region" description="Helical" evidence="9">
    <location>
        <begin position="266"/>
        <end position="288"/>
    </location>
</feature>
<sequence>MIFQRALRRELNSAAGAVFTTLFTITISVMLIKILGNAAGGKVASADVVALIGFTALMNMHILLLLTGFISVLLVVTRSYQDSEMVVWFASGLSLTQWIKPVLRFGGPLIILTGLLSFIVTPWANQQNVEFRERFEKRSDIAKVAPGKFQESASSDRIFFVEEVAGDLSKVQNIFINTYKDGRSSIVVAREGMVEIDKAGDKFLVMSKGRRYDGLPTAPDFQMMQFEKYGVLVSSQNASVTGDKSAKSMPLTALVENLDSTKLGELLWRISLPVMCAVLLLLAIPLGYVNPRVGRSANLIVALLLVVIYLSVTNILQALVVQERSSFAMAWWPHHLFVALMTLSMFLWRLKVNSRWHPLILWSRCKSSFRAKEKCSA</sequence>
<organism evidence="10 11">
    <name type="scientific">Undibacterium pigrum</name>
    <dbReference type="NCBI Taxonomy" id="401470"/>
    <lineage>
        <taxon>Bacteria</taxon>
        <taxon>Pseudomonadati</taxon>
        <taxon>Pseudomonadota</taxon>
        <taxon>Betaproteobacteria</taxon>
        <taxon>Burkholderiales</taxon>
        <taxon>Oxalobacteraceae</taxon>
        <taxon>Undibacterium</taxon>
    </lineage>
</organism>
<evidence type="ECO:0000256" key="2">
    <source>
        <dbReference type="ARBA" id="ARBA00014213"/>
    </source>
</evidence>
<feature type="transmembrane region" description="Helical" evidence="9">
    <location>
        <begin position="102"/>
        <end position="124"/>
    </location>
</feature>
<dbReference type="Pfam" id="PF03739">
    <property type="entry name" value="LptF_LptG"/>
    <property type="match status" value="1"/>
</dbReference>